<sequence length="734" mass="80448">MPAPLPIPPAKLSQGLADQLMACENRASQQVDYSAASKRITKSPLDQIVTMGPKNAPTAGFTTQTVLSSYSFNLQSQDGSMATPESGKPNLSFPPLVVMEISPSTLYFLDTRSTPNDAILPTAVSDFLSALPQVTVYTLKLIASGPEKRLNELQIAVLHCTFIVNPSKGPPPGVNEQLLRQQSQQFASTSPYNAPSPYHVIQFRSLISNVTYIPLPEYLFDIHTNSFGKQNSTPSVPAPSSYNGYYSANSGMNIQINANAPPAYIKHSSLSLFIGQTTYRTTPSVLHHIFNVICNIEIVEVEVMRKQPCAFFYVYLKSEEELRQCIEKLHKKILFDLHGIWWAQNDEEEEKLRNFVRLEREKMFPVMPLPKQCMVVERRNSIGGPQHGRYAAENLKNIALRQGTNAGMYNMPPMGPMGDMNPYQQPNMHPQMPMPYQNMPSNGFYDSQYPQMPFYPNEMNPYQMNQGYQAPGYPPMPAQPMGPAPGFQNPMQPPQAPYPGVPMGAQLNQADPNQRPKIVIGGPDVSTETKPAETNSQADSVPRAQVAAPLGQAPYAPYPGAPMPPQAPYPGVPLSAPVNPVDMYARPKIVIGGPEAPHEMKPAGVQPDFMPGGYAAALPPQPQQGMYAGFPNMFPRVPFEQNSRPKIVISPPMPDTPNTLAGPDRQSTTSSQTEPSTVMPQNSEAPLNDASESADTKKQMLNLCLNPTGATEESKSGDESTTVLSLDEASDFHN</sequence>
<protein>
    <recommendedName>
        <fullName evidence="3">RRM domain-containing protein</fullName>
    </recommendedName>
</protein>
<dbReference type="PANTHER" id="PTHR37561:SF3">
    <property type="entry name" value="F-BOX DOMAIN-CONTAINING PROTEIN"/>
    <property type="match status" value="1"/>
</dbReference>
<evidence type="ECO:0008006" key="3">
    <source>
        <dbReference type="Google" id="ProtNLM"/>
    </source>
</evidence>
<accession>A0A7S4KNK3</accession>
<feature type="compositionally biased region" description="Low complexity" evidence="1">
    <location>
        <begin position="666"/>
        <end position="677"/>
    </location>
</feature>
<dbReference type="Gene3D" id="3.30.70.330">
    <property type="match status" value="1"/>
</dbReference>
<evidence type="ECO:0000313" key="2">
    <source>
        <dbReference type="EMBL" id="CAE2300601.1"/>
    </source>
</evidence>
<reference evidence="2" key="1">
    <citation type="submission" date="2021-01" db="EMBL/GenBank/DDBJ databases">
        <authorList>
            <person name="Corre E."/>
            <person name="Pelletier E."/>
            <person name="Niang G."/>
            <person name="Scheremetjew M."/>
            <person name="Finn R."/>
            <person name="Kale V."/>
            <person name="Holt S."/>
            <person name="Cochrane G."/>
            <person name="Meng A."/>
            <person name="Brown T."/>
            <person name="Cohen L."/>
        </authorList>
    </citation>
    <scope>NUCLEOTIDE SEQUENCE</scope>
    <source>
        <strain evidence="2">SoJaBio B1-5/56/2</strain>
    </source>
</reference>
<dbReference type="PANTHER" id="PTHR37561">
    <property type="entry name" value="F-BOX DOMAIN-CONTAINING PROTEIN"/>
    <property type="match status" value="1"/>
</dbReference>
<organism evidence="2">
    <name type="scientific">Paramoeba aestuarina</name>
    <dbReference type="NCBI Taxonomy" id="180227"/>
    <lineage>
        <taxon>Eukaryota</taxon>
        <taxon>Amoebozoa</taxon>
        <taxon>Discosea</taxon>
        <taxon>Flabellinia</taxon>
        <taxon>Dactylopodida</taxon>
        <taxon>Paramoebidae</taxon>
        <taxon>Paramoeba</taxon>
    </lineage>
</organism>
<gene>
    <name evidence="2" type="ORF">NAES01612_LOCUS9060</name>
</gene>
<feature type="compositionally biased region" description="Polar residues" evidence="1">
    <location>
        <begin position="678"/>
        <end position="693"/>
    </location>
</feature>
<dbReference type="SUPFAM" id="SSF54928">
    <property type="entry name" value="RNA-binding domain, RBD"/>
    <property type="match status" value="1"/>
</dbReference>
<feature type="region of interest" description="Disordered" evidence="1">
    <location>
        <begin position="645"/>
        <end position="734"/>
    </location>
</feature>
<dbReference type="InterPro" id="IPR035979">
    <property type="entry name" value="RBD_domain_sf"/>
</dbReference>
<name>A0A7S4KNK3_9EUKA</name>
<proteinExistence type="predicted"/>
<evidence type="ECO:0000256" key="1">
    <source>
        <dbReference type="SAM" id="MobiDB-lite"/>
    </source>
</evidence>
<dbReference type="GO" id="GO:0003676">
    <property type="term" value="F:nucleic acid binding"/>
    <property type="evidence" value="ECO:0007669"/>
    <property type="project" value="InterPro"/>
</dbReference>
<dbReference type="InterPro" id="IPR012677">
    <property type="entry name" value="Nucleotide-bd_a/b_plait_sf"/>
</dbReference>
<dbReference type="EMBL" id="HBKR01013690">
    <property type="protein sequence ID" value="CAE2300601.1"/>
    <property type="molecule type" value="Transcribed_RNA"/>
</dbReference>
<dbReference type="AlphaFoldDB" id="A0A7S4KNK3"/>